<comment type="subcellular location">
    <subcellularLocation>
        <location evidence="1">Mitochondrion</location>
    </subcellularLocation>
</comment>
<dbReference type="Proteomes" id="UP000054018">
    <property type="component" value="Unassembled WGS sequence"/>
</dbReference>
<feature type="domain" description="HIG1" evidence="6">
    <location>
        <begin position="87"/>
        <end position="178"/>
    </location>
</feature>
<evidence type="ECO:0000259" key="6">
    <source>
        <dbReference type="PROSITE" id="PS51503"/>
    </source>
</evidence>
<keyword evidence="8" id="KW-1185">Reference proteome</keyword>
<feature type="transmembrane region" description="Helical" evidence="5">
    <location>
        <begin position="150"/>
        <end position="169"/>
    </location>
</feature>
<feature type="transmembrane region" description="Helical" evidence="5">
    <location>
        <begin position="12"/>
        <end position="35"/>
    </location>
</feature>
<keyword evidence="3 5" id="KW-1133">Transmembrane helix</keyword>
<evidence type="ECO:0000256" key="1">
    <source>
        <dbReference type="ARBA" id="ARBA00004173"/>
    </source>
</evidence>
<dbReference type="GO" id="GO:0033617">
    <property type="term" value="P:mitochondrial respiratory chain complex IV assembly"/>
    <property type="evidence" value="ECO:0007669"/>
    <property type="project" value="TreeGrafter"/>
</dbReference>
<feature type="transmembrane region" description="Helical" evidence="5">
    <location>
        <begin position="47"/>
        <end position="66"/>
    </location>
</feature>
<evidence type="ECO:0000313" key="8">
    <source>
        <dbReference type="Proteomes" id="UP000054018"/>
    </source>
</evidence>
<keyword evidence="4 5" id="KW-0472">Membrane</keyword>
<dbReference type="PANTHER" id="PTHR28018">
    <property type="entry name" value="RESPIRATORY SUPERCOMPLEX FACTOR 2, MITOCHONDRIAL"/>
    <property type="match status" value="1"/>
</dbReference>
<evidence type="ECO:0000256" key="3">
    <source>
        <dbReference type="ARBA" id="ARBA00022989"/>
    </source>
</evidence>
<dbReference type="AlphaFoldDB" id="A0A0C9ZIQ3"/>
<dbReference type="OrthoDB" id="1915122at2759"/>
<evidence type="ECO:0000256" key="2">
    <source>
        <dbReference type="ARBA" id="ARBA00022692"/>
    </source>
</evidence>
<dbReference type="InterPro" id="IPR040153">
    <property type="entry name" value="Rcf2"/>
</dbReference>
<dbReference type="PANTHER" id="PTHR28018:SF3">
    <property type="entry name" value="RESPIRATORY SUPERCOMPLEX FACTOR 2, MITOCHONDRIAL"/>
    <property type="match status" value="1"/>
</dbReference>
<evidence type="ECO:0000256" key="4">
    <source>
        <dbReference type="ARBA" id="ARBA00023136"/>
    </source>
</evidence>
<sequence length="200" mass="22538">MRFDDVLDAEGAAIRGAIEGTVMGTAVTIPSFYILHRQWPYFRSLPLQVKALAAIIVILPTTAIRAEHRMIDYERSHWDGADKYAVERRAHEERLRWGSLSVKDKFADWTARHQLSFVVGSWALAIAISGAIIMRDPHLPVRHKVVQARVWAQGLTLGVIIATGALTHSQRAKAAQMRKHGDNSWEDVLDDQQRKVRAVT</sequence>
<reference evidence="8" key="2">
    <citation type="submission" date="2015-01" db="EMBL/GenBank/DDBJ databases">
        <title>Evolutionary Origins and Diversification of the Mycorrhizal Mutualists.</title>
        <authorList>
            <consortium name="DOE Joint Genome Institute"/>
            <consortium name="Mycorrhizal Genomics Consortium"/>
            <person name="Kohler A."/>
            <person name="Kuo A."/>
            <person name="Nagy L.G."/>
            <person name="Floudas D."/>
            <person name="Copeland A."/>
            <person name="Barry K.W."/>
            <person name="Cichocki N."/>
            <person name="Veneault-Fourrey C."/>
            <person name="LaButti K."/>
            <person name="Lindquist E.A."/>
            <person name="Lipzen A."/>
            <person name="Lundell T."/>
            <person name="Morin E."/>
            <person name="Murat C."/>
            <person name="Riley R."/>
            <person name="Ohm R."/>
            <person name="Sun H."/>
            <person name="Tunlid A."/>
            <person name="Henrissat B."/>
            <person name="Grigoriev I.V."/>
            <person name="Hibbett D.S."/>
            <person name="Martin F."/>
        </authorList>
    </citation>
    <scope>NUCLEOTIDE SEQUENCE [LARGE SCALE GENOMIC DNA]</scope>
    <source>
        <strain evidence="8">441</strain>
    </source>
</reference>
<dbReference type="GO" id="GO:0005739">
    <property type="term" value="C:mitochondrion"/>
    <property type="evidence" value="ECO:0007669"/>
    <property type="project" value="UniProtKB-SubCell"/>
</dbReference>
<feature type="transmembrane region" description="Helical" evidence="5">
    <location>
        <begin position="115"/>
        <end position="134"/>
    </location>
</feature>
<dbReference type="InterPro" id="IPR007667">
    <property type="entry name" value="Hypoxia_induced_domain"/>
</dbReference>
<gene>
    <name evidence="7" type="ORF">PISMIDRAFT_517799</name>
</gene>
<accession>A0A0C9ZIQ3</accession>
<keyword evidence="2 5" id="KW-0812">Transmembrane</keyword>
<proteinExistence type="predicted"/>
<dbReference type="HOGENOM" id="CLU_079101_3_0_1"/>
<reference evidence="7 8" key="1">
    <citation type="submission" date="2014-04" db="EMBL/GenBank/DDBJ databases">
        <authorList>
            <consortium name="DOE Joint Genome Institute"/>
            <person name="Kuo A."/>
            <person name="Kohler A."/>
            <person name="Costa M.D."/>
            <person name="Nagy L.G."/>
            <person name="Floudas D."/>
            <person name="Copeland A."/>
            <person name="Barry K.W."/>
            <person name="Cichocki N."/>
            <person name="Veneault-Fourrey C."/>
            <person name="LaButti K."/>
            <person name="Lindquist E.A."/>
            <person name="Lipzen A."/>
            <person name="Lundell T."/>
            <person name="Morin E."/>
            <person name="Murat C."/>
            <person name="Sun H."/>
            <person name="Tunlid A."/>
            <person name="Henrissat B."/>
            <person name="Grigoriev I.V."/>
            <person name="Hibbett D.S."/>
            <person name="Martin F."/>
            <person name="Nordberg H.P."/>
            <person name="Cantor M.N."/>
            <person name="Hua S.X."/>
        </authorList>
    </citation>
    <scope>NUCLEOTIDE SEQUENCE [LARGE SCALE GENOMIC DNA]</scope>
    <source>
        <strain evidence="7 8">441</strain>
    </source>
</reference>
<protein>
    <recommendedName>
        <fullName evidence="6">HIG1 domain-containing protein</fullName>
    </recommendedName>
</protein>
<evidence type="ECO:0000256" key="5">
    <source>
        <dbReference type="SAM" id="Phobius"/>
    </source>
</evidence>
<dbReference type="EMBL" id="KN833690">
    <property type="protein sequence ID" value="KIK29116.1"/>
    <property type="molecule type" value="Genomic_DNA"/>
</dbReference>
<dbReference type="PROSITE" id="PS51503">
    <property type="entry name" value="HIG1"/>
    <property type="match status" value="1"/>
</dbReference>
<evidence type="ECO:0000313" key="7">
    <source>
        <dbReference type="EMBL" id="KIK29116.1"/>
    </source>
</evidence>
<organism evidence="7 8">
    <name type="scientific">Pisolithus microcarpus 441</name>
    <dbReference type="NCBI Taxonomy" id="765257"/>
    <lineage>
        <taxon>Eukaryota</taxon>
        <taxon>Fungi</taxon>
        <taxon>Dikarya</taxon>
        <taxon>Basidiomycota</taxon>
        <taxon>Agaricomycotina</taxon>
        <taxon>Agaricomycetes</taxon>
        <taxon>Agaricomycetidae</taxon>
        <taxon>Boletales</taxon>
        <taxon>Sclerodermatineae</taxon>
        <taxon>Pisolithaceae</taxon>
        <taxon>Pisolithus</taxon>
    </lineage>
</organism>
<name>A0A0C9ZIQ3_9AGAM</name>
<dbReference type="STRING" id="765257.A0A0C9ZIQ3"/>